<dbReference type="Gene3D" id="3.10.129.10">
    <property type="entry name" value="Hotdog Thioesterase"/>
    <property type="match status" value="2"/>
</dbReference>
<dbReference type="SUPFAM" id="SSF51735">
    <property type="entry name" value="NAD(P)-binding Rossmann-fold domains"/>
    <property type="match status" value="2"/>
</dbReference>
<dbReference type="InterPro" id="IPR057326">
    <property type="entry name" value="KR_dom"/>
</dbReference>
<dbReference type="GO" id="GO:0016853">
    <property type="term" value="F:isomerase activity"/>
    <property type="evidence" value="ECO:0007669"/>
    <property type="project" value="UniProtKB-KW"/>
</dbReference>
<evidence type="ECO:0000256" key="3">
    <source>
        <dbReference type="ARBA" id="ARBA00006484"/>
    </source>
</evidence>
<keyword evidence="13" id="KW-0413">Isomerase</keyword>
<dbReference type="GO" id="GO:0005777">
    <property type="term" value="C:peroxisome"/>
    <property type="evidence" value="ECO:0007669"/>
    <property type="project" value="UniProtKB-SubCell"/>
</dbReference>
<evidence type="ECO:0000256" key="16">
    <source>
        <dbReference type="ARBA" id="ARBA00029334"/>
    </source>
</evidence>
<evidence type="ECO:0000256" key="12">
    <source>
        <dbReference type="ARBA" id="ARBA00023140"/>
    </source>
</evidence>
<evidence type="ECO:0000256" key="13">
    <source>
        <dbReference type="ARBA" id="ARBA00023235"/>
    </source>
</evidence>
<dbReference type="FunFam" id="3.40.50.720:FF:000410">
    <property type="entry name" value="Peroxisomal multifunctional beta-oxidation protein"/>
    <property type="match status" value="1"/>
</dbReference>
<dbReference type="InterPro" id="IPR036291">
    <property type="entry name" value="NAD(P)-bd_dom_sf"/>
</dbReference>
<dbReference type="InterPro" id="IPR003033">
    <property type="entry name" value="SCP2_sterol-bd_dom"/>
</dbReference>
<dbReference type="PRINTS" id="PR00080">
    <property type="entry name" value="SDRFAMILY"/>
</dbReference>
<keyword evidence="10" id="KW-0560">Oxidoreductase</keyword>
<comment type="pathway">
    <text evidence="2">Lipid metabolism; fatty acid beta-oxidation.</text>
</comment>
<dbReference type="OrthoDB" id="3592703at2759"/>
<reference evidence="22" key="1">
    <citation type="submission" date="2022-08" db="EMBL/GenBank/DDBJ databases">
        <authorList>
            <person name="Kallberg Y."/>
            <person name="Tangrot J."/>
            <person name="Rosling A."/>
        </authorList>
    </citation>
    <scope>NUCLEOTIDE SEQUENCE</scope>
    <source>
        <strain evidence="22">Wild A</strain>
    </source>
</reference>
<evidence type="ECO:0000256" key="9">
    <source>
        <dbReference type="ARBA" id="ARBA00022857"/>
    </source>
</evidence>
<dbReference type="SUPFAM" id="SSF54637">
    <property type="entry name" value="Thioesterase/thiol ester dehydrase-isomerase"/>
    <property type="match status" value="2"/>
</dbReference>
<protein>
    <recommendedName>
        <fullName evidence="19">Peroxisomal hydratase-dehydrogenase-epimerase</fullName>
        <ecNumber evidence="5">1.1.1.n12</ecNumber>
        <ecNumber evidence="6">4.2.1.119</ecNumber>
    </recommendedName>
    <alternativeName>
        <fullName evidence="20">Multifunctional beta-oxidation protein</fullName>
    </alternativeName>
</protein>
<comment type="catalytic activity">
    <reaction evidence="16">
        <text>a (3R)-3-hydroxyacyl-CoA = a (2E)-enoyl-CoA + H2O</text>
        <dbReference type="Rhea" id="RHEA:26526"/>
        <dbReference type="ChEBI" id="CHEBI:15377"/>
        <dbReference type="ChEBI" id="CHEBI:57319"/>
        <dbReference type="ChEBI" id="CHEBI:58856"/>
        <dbReference type="EC" id="4.2.1.119"/>
    </reaction>
</comment>
<dbReference type="Gene3D" id="3.40.50.720">
    <property type="entry name" value="NAD(P)-binding Rossmann-like Domain"/>
    <property type="match status" value="2"/>
</dbReference>
<dbReference type="InterPro" id="IPR002347">
    <property type="entry name" value="SDR_fam"/>
</dbReference>
<comment type="caution">
    <text evidence="22">The sequence shown here is derived from an EMBL/GenBank/DDBJ whole genome shotgun (WGS) entry which is preliminary data.</text>
</comment>
<dbReference type="AlphaFoldDB" id="A0A9W4SW05"/>
<dbReference type="CDD" id="cd03448">
    <property type="entry name" value="HDE_HSD"/>
    <property type="match status" value="1"/>
</dbReference>
<evidence type="ECO:0000256" key="6">
    <source>
        <dbReference type="ARBA" id="ARBA00013156"/>
    </source>
</evidence>
<dbReference type="SMART" id="SM00822">
    <property type="entry name" value="PKS_KR"/>
    <property type="match status" value="1"/>
</dbReference>
<dbReference type="SUPFAM" id="SSF55718">
    <property type="entry name" value="SCP-like"/>
    <property type="match status" value="1"/>
</dbReference>
<evidence type="ECO:0000256" key="8">
    <source>
        <dbReference type="ARBA" id="ARBA00022832"/>
    </source>
</evidence>
<evidence type="ECO:0000256" key="4">
    <source>
        <dbReference type="ARBA" id="ARBA00011245"/>
    </source>
</evidence>
<keyword evidence="8" id="KW-0276">Fatty acid metabolism</keyword>
<dbReference type="PRINTS" id="PR00081">
    <property type="entry name" value="GDHRDH"/>
</dbReference>
<dbReference type="PANTHER" id="PTHR45024">
    <property type="entry name" value="DEHYDROGENASES, SHORT CHAIN"/>
    <property type="match status" value="1"/>
</dbReference>
<comment type="subunit">
    <text evidence="4">Monomer.</text>
</comment>
<comment type="catalytic activity">
    <reaction evidence="17">
        <text>a (3R)-3-hydroxyacyl-CoA + NAD(+) = a 3-oxoacyl-CoA + NADH + H(+)</text>
        <dbReference type="Rhea" id="RHEA:32711"/>
        <dbReference type="ChEBI" id="CHEBI:15378"/>
        <dbReference type="ChEBI" id="CHEBI:57319"/>
        <dbReference type="ChEBI" id="CHEBI:57540"/>
        <dbReference type="ChEBI" id="CHEBI:57945"/>
        <dbReference type="ChEBI" id="CHEBI:90726"/>
        <dbReference type="EC" id="1.1.1.n12"/>
    </reaction>
</comment>
<evidence type="ECO:0000256" key="17">
    <source>
        <dbReference type="ARBA" id="ARBA00052025"/>
    </source>
</evidence>
<dbReference type="Proteomes" id="UP001153678">
    <property type="component" value="Unassembled WGS sequence"/>
</dbReference>
<dbReference type="InterPro" id="IPR020904">
    <property type="entry name" value="Sc_DH/Rdtase_CS"/>
</dbReference>
<dbReference type="Pfam" id="PF02036">
    <property type="entry name" value="SCP2"/>
    <property type="match status" value="1"/>
</dbReference>
<dbReference type="PANTHER" id="PTHR45024:SF2">
    <property type="entry name" value="SCP2 DOMAIN-CONTAINING PROTEIN"/>
    <property type="match status" value="1"/>
</dbReference>
<keyword evidence="11" id="KW-0443">Lipid metabolism</keyword>
<dbReference type="GO" id="GO:0018812">
    <property type="term" value="F:3-hydroxyacyl-CoA dehydratase activity"/>
    <property type="evidence" value="ECO:0007669"/>
    <property type="project" value="UniProtKB-EC"/>
</dbReference>
<evidence type="ECO:0000256" key="15">
    <source>
        <dbReference type="ARBA" id="ARBA00023268"/>
    </source>
</evidence>
<evidence type="ECO:0000256" key="5">
    <source>
        <dbReference type="ARBA" id="ARBA00012456"/>
    </source>
</evidence>
<evidence type="ECO:0000256" key="1">
    <source>
        <dbReference type="ARBA" id="ARBA00004275"/>
    </source>
</evidence>
<keyword evidence="9" id="KW-0521">NADP</keyword>
<dbReference type="FunFam" id="3.30.1050.10:FF:000001">
    <property type="entry name" value="Putative Non-specific lipid-transfer protein"/>
    <property type="match status" value="1"/>
</dbReference>
<evidence type="ECO:0000313" key="22">
    <source>
        <dbReference type="EMBL" id="CAI2183425.1"/>
    </source>
</evidence>
<dbReference type="FunFam" id="3.40.50.720:FF:000185">
    <property type="entry name" value="peroxisomal multifunctional enzyme type 2"/>
    <property type="match status" value="1"/>
</dbReference>
<dbReference type="CDD" id="cd05353">
    <property type="entry name" value="hydroxyacyl-CoA-like_DH_SDR_c-like"/>
    <property type="match status" value="2"/>
</dbReference>
<dbReference type="InterPro" id="IPR002539">
    <property type="entry name" value="MaoC-like_dom"/>
</dbReference>
<evidence type="ECO:0000256" key="20">
    <source>
        <dbReference type="ARBA" id="ARBA00081853"/>
    </source>
</evidence>
<sequence length="1060" mass="113771">MAQELRFDGRTVIVTGAGGGLGRAYALAFASRGANVVVNDLGASRGGDGSSSAFADKVVDEIIRAGGKAVSNYNSVEDGDKIVETAMKAFGRVDITTTNNNQFLYGSSILRDKSFLRMTDSDWDLIQAVHVRGSYKVTKAAWEIFRKQKFGRIINTSSAAGIYGNFGQANYSSAKLALVSFTETLAKEGAKANIHANVIAPIAASRMTESIMPPDVLAALKPDYVAPLVLYLCHESTEENGSLFEVGAGFVAKLRWERSKGAVFKADDTFLPGAVAEKWNEIIDFTNPDYPISPGDADFVGLLEKAKAMHSNPKSEDLKFDGRVAVVTGAGGGLGRAYALLLGKLGASIVVNDLGVSAIGQGATSSAADKVVEEIRQAGGKAVANYDSVEDGEKVVETAIRAFGRVDIIVNNAGILRDKSFARMTDQDWDLVQRVHLRGTYKVTKAAWSYFTKQKYGRIINTASSVGLYGNFGQANYSTAKLGILGFSNTLALEGRKSNILVNTIAPNAGTRMTATIWPPDMVEAFKPDYVAPFVAFLAHEVCPSTGNVFEVGGGWAAQVRWQRAGGIGFTTSKALTPEDIASKMDIITNFDDGRSTHPSTTQEALQQFFENFANAQKSESGQSKSKSNNKIDVEVAKKRKFEPNVFEYKERDVILYALGIGATRKDLQWVYENSDNFSVIPTFGVIPAIILSNTFPLTEVLGDFNVMMLLHGEQYLELKKPIPTSGKLISTPYVIDILDKGKGVSFIFGITTTDEKGEVIFENQTTLFIRGIGGFGGKKNGDDRGAATASNIPPKRAPDAVVKEKTSENQAALYRLSGDYNPLHIDPSMSAMGGFDVPILHGMCTFGISGKHILSTFGKNDPNTFKNIKVRLAAPVFPGETLETQMWKDGNKVIFQTRVVERDVICITSAAVELRDPNGSGLGAPSATPSVGISVPGFQSSSVFEQLKAGLDVASPAERQAQVKKVKGSFQINITNSEDKKQSWYIDFKTGDGAVGIGPSPKKADATIGVSDADFLELASGKLNAQKAFMTGKLQIKGNMMLATKLGDVLAGGKSKAKL</sequence>
<name>A0A9W4SW05_9GLOM</name>
<dbReference type="EMBL" id="CAMKVN010003022">
    <property type="protein sequence ID" value="CAI2183425.1"/>
    <property type="molecule type" value="Genomic_DNA"/>
</dbReference>
<evidence type="ECO:0000259" key="21">
    <source>
        <dbReference type="SMART" id="SM00822"/>
    </source>
</evidence>
<keyword evidence="23" id="KW-1185">Reference proteome</keyword>
<accession>A0A9W4SW05</accession>
<dbReference type="GO" id="GO:0006631">
    <property type="term" value="P:fatty acid metabolic process"/>
    <property type="evidence" value="ECO:0007669"/>
    <property type="project" value="UniProtKB-KW"/>
</dbReference>
<dbReference type="Pfam" id="PF01575">
    <property type="entry name" value="MaoC_dehydratas"/>
    <property type="match status" value="1"/>
</dbReference>
<evidence type="ECO:0000256" key="2">
    <source>
        <dbReference type="ARBA" id="ARBA00005005"/>
    </source>
</evidence>
<dbReference type="Pfam" id="PF22622">
    <property type="entry name" value="MFE-2_hydrat-2_N"/>
    <property type="match status" value="1"/>
</dbReference>
<dbReference type="InterPro" id="IPR051687">
    <property type="entry name" value="Peroxisomal_Beta-Oxidation"/>
</dbReference>
<dbReference type="InterPro" id="IPR029069">
    <property type="entry name" value="HotDog_dom_sf"/>
</dbReference>
<evidence type="ECO:0000256" key="7">
    <source>
        <dbReference type="ARBA" id="ARBA00022737"/>
    </source>
</evidence>
<organism evidence="22 23">
    <name type="scientific">Funneliformis geosporum</name>
    <dbReference type="NCBI Taxonomy" id="1117311"/>
    <lineage>
        <taxon>Eukaryota</taxon>
        <taxon>Fungi</taxon>
        <taxon>Fungi incertae sedis</taxon>
        <taxon>Mucoromycota</taxon>
        <taxon>Glomeromycotina</taxon>
        <taxon>Glomeromycetes</taxon>
        <taxon>Glomerales</taxon>
        <taxon>Glomeraceae</taxon>
        <taxon>Funneliformis</taxon>
    </lineage>
</organism>
<keyword evidence="14" id="KW-0456">Lyase</keyword>
<evidence type="ECO:0000313" key="23">
    <source>
        <dbReference type="Proteomes" id="UP001153678"/>
    </source>
</evidence>
<comment type="subcellular location">
    <subcellularLocation>
        <location evidence="1">Peroxisome</location>
    </subcellularLocation>
</comment>
<dbReference type="PROSITE" id="PS00061">
    <property type="entry name" value="ADH_SHORT"/>
    <property type="match status" value="2"/>
</dbReference>
<keyword evidence="12" id="KW-0576">Peroxisome</keyword>
<evidence type="ECO:0000256" key="10">
    <source>
        <dbReference type="ARBA" id="ARBA00023002"/>
    </source>
</evidence>
<dbReference type="InterPro" id="IPR036527">
    <property type="entry name" value="SCP2_sterol-bd_dom_sf"/>
</dbReference>
<evidence type="ECO:0000256" key="11">
    <source>
        <dbReference type="ARBA" id="ARBA00023098"/>
    </source>
</evidence>
<dbReference type="Pfam" id="PF00106">
    <property type="entry name" value="adh_short"/>
    <property type="match status" value="2"/>
</dbReference>
<dbReference type="InterPro" id="IPR054357">
    <property type="entry name" value="MFE-2_N"/>
</dbReference>
<feature type="domain" description="Ketoreductase" evidence="21">
    <location>
        <begin position="323"/>
        <end position="516"/>
    </location>
</feature>
<comment type="function">
    <text evidence="18">Second trifunctional enzyme acting on the beta-oxidation pathway for fatty acids, possessing hydratase-dehydrogenase-epimerase activities. Converts trans-2-enoyl-CoA via D-3-hydroxyacyl-CoA to 3-ketoacyl-CoA.</text>
</comment>
<keyword evidence="7" id="KW-0677">Repeat</keyword>
<gene>
    <name evidence="22" type="ORF">FWILDA_LOCUS11071</name>
</gene>
<keyword evidence="15" id="KW-0511">Multifunctional enzyme</keyword>
<evidence type="ECO:0000256" key="19">
    <source>
        <dbReference type="ARBA" id="ARBA00073871"/>
    </source>
</evidence>
<dbReference type="Gene3D" id="1.10.287.4290">
    <property type="match status" value="2"/>
</dbReference>
<comment type="similarity">
    <text evidence="3">Belongs to the short-chain dehydrogenases/reductases (SDR) family.</text>
</comment>
<dbReference type="EC" id="1.1.1.n12" evidence="5"/>
<dbReference type="EC" id="4.2.1.119" evidence="6"/>
<evidence type="ECO:0000256" key="18">
    <source>
        <dbReference type="ARBA" id="ARBA00055743"/>
    </source>
</evidence>
<dbReference type="FunFam" id="3.10.129.10:FF:000013">
    <property type="entry name" value="Peroxisomal multifunctional enzyme type 2"/>
    <property type="match status" value="1"/>
</dbReference>
<dbReference type="GO" id="GO:0016491">
    <property type="term" value="F:oxidoreductase activity"/>
    <property type="evidence" value="ECO:0007669"/>
    <property type="project" value="UniProtKB-KW"/>
</dbReference>
<dbReference type="Gene3D" id="3.30.1050.10">
    <property type="entry name" value="SCP2 sterol-binding domain"/>
    <property type="match status" value="1"/>
</dbReference>
<evidence type="ECO:0000256" key="14">
    <source>
        <dbReference type="ARBA" id="ARBA00023239"/>
    </source>
</evidence>
<proteinExistence type="inferred from homology"/>